<dbReference type="InterPro" id="IPR016024">
    <property type="entry name" value="ARM-type_fold"/>
</dbReference>
<dbReference type="PANTHER" id="PTHR12730">
    <property type="entry name" value="HSDA/SDA1-RELATED"/>
    <property type="match status" value="1"/>
</dbReference>
<evidence type="ECO:0000256" key="4">
    <source>
        <dbReference type="ARBA" id="ARBA00022927"/>
    </source>
</evidence>
<gene>
    <name evidence="11" type="primary">SDA1</name>
    <name evidence="11" type="ORF">HK105_205973</name>
</gene>
<dbReference type="PANTHER" id="PTHR12730:SF0">
    <property type="entry name" value="PROTEIN SDA1 HOMOLOG"/>
    <property type="match status" value="1"/>
</dbReference>
<evidence type="ECO:0000256" key="6">
    <source>
        <dbReference type="RuleBase" id="RU365057"/>
    </source>
</evidence>
<evidence type="ECO:0000256" key="5">
    <source>
        <dbReference type="ARBA" id="ARBA00023242"/>
    </source>
</evidence>
<dbReference type="InterPro" id="IPR048292">
    <property type="entry name" value="SDA1_C"/>
</dbReference>
<comment type="function">
    <text evidence="6">Required for 60S pre-ribosomal subunits export to the cytoplasm.</text>
</comment>
<dbReference type="EMBL" id="JADGIZ020000033">
    <property type="protein sequence ID" value="KAL2914406.1"/>
    <property type="molecule type" value="Genomic_DNA"/>
</dbReference>
<feature type="domain" description="SDA1 N-terminal" evidence="9">
    <location>
        <begin position="74"/>
        <end position="433"/>
    </location>
</feature>
<dbReference type="InterPro" id="IPR007949">
    <property type="entry name" value="SDA1_MD"/>
</dbReference>
<name>A0ABR4N4D7_9FUNG</name>
<dbReference type="Pfam" id="PF21638">
    <property type="entry name" value="SDA1_C"/>
    <property type="match status" value="1"/>
</dbReference>
<proteinExistence type="inferred from homology"/>
<protein>
    <recommendedName>
        <fullName evidence="6">Protein SDA1</fullName>
    </recommendedName>
</protein>
<keyword evidence="5 6" id="KW-0539">Nucleus</keyword>
<feature type="compositionally biased region" description="Basic and acidic residues" evidence="7">
    <location>
        <begin position="688"/>
        <end position="705"/>
    </location>
</feature>
<organism evidence="11 12">
    <name type="scientific">Polyrhizophydium stewartii</name>
    <dbReference type="NCBI Taxonomy" id="2732419"/>
    <lineage>
        <taxon>Eukaryota</taxon>
        <taxon>Fungi</taxon>
        <taxon>Fungi incertae sedis</taxon>
        <taxon>Chytridiomycota</taxon>
        <taxon>Chytridiomycota incertae sedis</taxon>
        <taxon>Chytridiomycetes</taxon>
        <taxon>Rhizophydiales</taxon>
        <taxon>Rhizophydiales incertae sedis</taxon>
        <taxon>Polyrhizophydium</taxon>
    </lineage>
</organism>
<comment type="subcellular location">
    <subcellularLocation>
        <location evidence="6">Nucleus</location>
        <location evidence="6">Nucleolus</location>
    </subcellularLocation>
</comment>
<comment type="caution">
    <text evidence="11">The sequence shown here is derived from an EMBL/GenBank/DDBJ whole genome shotgun (WGS) entry which is preliminary data.</text>
</comment>
<evidence type="ECO:0000259" key="9">
    <source>
        <dbReference type="Pfam" id="PF08158"/>
    </source>
</evidence>
<dbReference type="Proteomes" id="UP001527925">
    <property type="component" value="Unassembled WGS sequence"/>
</dbReference>
<keyword evidence="2 6" id="KW-0813">Transport</keyword>
<evidence type="ECO:0000259" key="8">
    <source>
        <dbReference type="Pfam" id="PF05285"/>
    </source>
</evidence>
<reference evidence="11 12" key="1">
    <citation type="submission" date="2023-09" db="EMBL/GenBank/DDBJ databases">
        <title>Pangenome analysis of Batrachochytrium dendrobatidis and related Chytrids.</title>
        <authorList>
            <person name="Yacoub M.N."/>
            <person name="Stajich J.E."/>
            <person name="James T.Y."/>
        </authorList>
    </citation>
    <scope>NUCLEOTIDE SEQUENCE [LARGE SCALE GENOMIC DNA]</scope>
    <source>
        <strain evidence="11 12">JEL0888</strain>
    </source>
</reference>
<evidence type="ECO:0000313" key="12">
    <source>
        <dbReference type="Proteomes" id="UP001527925"/>
    </source>
</evidence>
<evidence type="ECO:0000256" key="2">
    <source>
        <dbReference type="ARBA" id="ARBA00022448"/>
    </source>
</evidence>
<keyword evidence="4 6" id="KW-0653">Protein transport</keyword>
<feature type="region of interest" description="Disordered" evidence="7">
    <location>
        <begin position="496"/>
        <end position="615"/>
    </location>
</feature>
<evidence type="ECO:0000256" key="1">
    <source>
        <dbReference type="ARBA" id="ARBA00005783"/>
    </source>
</evidence>
<dbReference type="Pfam" id="PF05285">
    <property type="entry name" value="SDA1_dom"/>
    <property type="match status" value="1"/>
</dbReference>
<sequence>MAHFAQRKSMVKRARAEVLVTNLPQLQNKIKRDPPSYRDEFLQQWRHFESTLAIFNLKPQGSAISEDFAAQIMFISHVAQCYPAETKEFPEKLIGLLSNHYQIMAPEVRKTMVQALILMRNRGMIQPTRQGHCIIDKSLREMLHSHIVNDIKSSNAKSKNNAMNKTLQNFMYTMLSDTNETAAKKSLEVMIELYRKNIWNDAKTVNVIADACFSPIPKIVAAAVHFFLGTNEKEDDSDSDDDLPDMSSLRHANRINKKKKSRAAMLDKAKATVKRRERNKNRAEHFNFSALHLINDPQGFAEKMFARLRQASKNNMFRFDLRLSMISLVSRLIGVHKLILLGFYSFLIPYLKPQQKDVTLILAYAAQSSHELVPPDAIEAVVRAIADNFVWSNCASEVATAGLNGLREICARCPLAMPEELLKSLLEDYKNHREKGPMNAARSLLGLYRDVNPEMLRKKDRGKAATINIKNFKAKTYGQVDVMDSIDGLEVLDENSDVEMGSDDDDEAPELVSIGEDDGDDDWEDVSDDEEVEGEEDEYEVALPNDGDDDGEDDDDEDGDEDDEEEMLEEVDDGEDDEDEDKDDDDDDNDEDDDDDEEGENEEDVSQAKKRRINIMAEKILTDEDFARIRERRLEREAERLAGIKGKRAVADDSDDSDNDPDVVDVSRIMSGTRKKNDYEARLESIKAGREGREYGSRKGKEDRSSLTNKASCDGAIKSKRTKAFMMMVHKREVRGKAQRSLREKQKVLRAHIKKQKMRI</sequence>
<dbReference type="Pfam" id="PF08158">
    <property type="entry name" value="SDA1_HEAT"/>
    <property type="match status" value="1"/>
</dbReference>
<feature type="compositionally biased region" description="Acidic residues" evidence="7">
    <location>
        <begin position="652"/>
        <end position="663"/>
    </location>
</feature>
<feature type="domain" description="SDA1 middle" evidence="8">
    <location>
        <begin position="523"/>
        <end position="689"/>
    </location>
</feature>
<dbReference type="SUPFAM" id="SSF48371">
    <property type="entry name" value="ARM repeat"/>
    <property type="match status" value="1"/>
</dbReference>
<feature type="domain" description="SDA1 C-terminal" evidence="10">
    <location>
        <begin position="719"/>
        <end position="757"/>
    </location>
</feature>
<keyword evidence="3 6" id="KW-0690">Ribosome biogenesis</keyword>
<feature type="region of interest" description="Disordered" evidence="7">
    <location>
        <begin position="688"/>
        <end position="715"/>
    </location>
</feature>
<evidence type="ECO:0000259" key="10">
    <source>
        <dbReference type="Pfam" id="PF21638"/>
    </source>
</evidence>
<feature type="compositionally biased region" description="Acidic residues" evidence="7">
    <location>
        <begin position="496"/>
        <end position="605"/>
    </location>
</feature>
<feature type="region of interest" description="Disordered" evidence="7">
    <location>
        <begin position="638"/>
        <end position="664"/>
    </location>
</feature>
<evidence type="ECO:0000313" key="11">
    <source>
        <dbReference type="EMBL" id="KAL2914406.1"/>
    </source>
</evidence>
<accession>A0ABR4N4D7</accession>
<comment type="similarity">
    <text evidence="1 6">Belongs to the SDA1 family.</text>
</comment>
<dbReference type="InterPro" id="IPR027312">
    <property type="entry name" value="Sda1"/>
</dbReference>
<keyword evidence="12" id="KW-1185">Reference proteome</keyword>
<evidence type="ECO:0000256" key="7">
    <source>
        <dbReference type="SAM" id="MobiDB-lite"/>
    </source>
</evidence>
<evidence type="ECO:0000256" key="3">
    <source>
        <dbReference type="ARBA" id="ARBA00022517"/>
    </source>
</evidence>
<dbReference type="InterPro" id="IPR012977">
    <property type="entry name" value="SDA1_N"/>
</dbReference>